<dbReference type="GO" id="GO:0005385">
    <property type="term" value="F:zinc ion transmembrane transporter activity"/>
    <property type="evidence" value="ECO:0007669"/>
    <property type="project" value="TreeGrafter"/>
</dbReference>
<organism evidence="7 8">
    <name type="scientific">Aphanomyces astaci</name>
    <name type="common">Crayfish plague agent</name>
    <dbReference type="NCBI Taxonomy" id="112090"/>
    <lineage>
        <taxon>Eukaryota</taxon>
        <taxon>Sar</taxon>
        <taxon>Stramenopiles</taxon>
        <taxon>Oomycota</taxon>
        <taxon>Saprolegniomycetes</taxon>
        <taxon>Saprolegniales</taxon>
        <taxon>Verrucalvaceae</taxon>
        <taxon>Aphanomyces</taxon>
    </lineage>
</organism>
<evidence type="ECO:0000256" key="1">
    <source>
        <dbReference type="ARBA" id="ARBA00004141"/>
    </source>
</evidence>
<evidence type="ECO:0000256" key="4">
    <source>
        <dbReference type="ARBA" id="ARBA00023136"/>
    </source>
</evidence>
<keyword evidence="2 5" id="KW-0812">Transmembrane</keyword>
<evidence type="ECO:0000256" key="2">
    <source>
        <dbReference type="ARBA" id="ARBA00022692"/>
    </source>
</evidence>
<proteinExistence type="predicted"/>
<comment type="caution">
    <text evidence="7">The sequence shown here is derived from an EMBL/GenBank/DDBJ whole genome shotgun (WGS) entry which is preliminary data.</text>
</comment>
<dbReference type="PANTHER" id="PTHR11040:SF44">
    <property type="entry name" value="PROTEIN ZNTC-RELATED"/>
    <property type="match status" value="1"/>
</dbReference>
<keyword evidence="3 5" id="KW-1133">Transmembrane helix</keyword>
<evidence type="ECO:0000256" key="3">
    <source>
        <dbReference type="ARBA" id="ARBA00022989"/>
    </source>
</evidence>
<dbReference type="AlphaFoldDB" id="A0A9X8E9J2"/>
<feature type="transmembrane region" description="Helical" evidence="5">
    <location>
        <begin position="221"/>
        <end position="241"/>
    </location>
</feature>
<comment type="subcellular location">
    <subcellularLocation>
        <location evidence="1">Membrane</location>
        <topology evidence="1">Multi-pass membrane protein</topology>
    </subcellularLocation>
</comment>
<keyword evidence="4 5" id="KW-0472">Membrane</keyword>
<dbReference type="PANTHER" id="PTHR11040">
    <property type="entry name" value="ZINC/IRON TRANSPORTER"/>
    <property type="match status" value="1"/>
</dbReference>
<dbReference type="Proteomes" id="UP000275652">
    <property type="component" value="Unassembled WGS sequence"/>
</dbReference>
<feature type="signal peptide" evidence="6">
    <location>
        <begin position="1"/>
        <end position="20"/>
    </location>
</feature>
<gene>
    <name evidence="7" type="ORF">DYB28_014700</name>
</gene>
<name>A0A9X8E9J2_APHAT</name>
<evidence type="ECO:0000313" key="7">
    <source>
        <dbReference type="EMBL" id="RLO11405.1"/>
    </source>
</evidence>
<dbReference type="EMBL" id="QUTI01015917">
    <property type="protein sequence ID" value="RLO11405.1"/>
    <property type="molecule type" value="Genomic_DNA"/>
</dbReference>
<sequence length="307" mass="32461">MAVTFALSAGVMLFISLVDLFLEALEKFNNAFAVGGTVDLEAIEHGLAPAGAVAPICNENCHGKAYLAVVGCFFGGVLIIVLMEILVHKVFDFHAKRLGDQLAAQQGLTEPTNIELVAVVDETKTPQGRTEDYEDMAVDENDRLTNKAEEEHKKGLGRAGIMTGIAIAIHNFPEGLALFVASLGGLRSGIVLAVGIVLHNFPEGVAIAAPVYYATKSYKQALFWTGLSGIAQPLGALVGWATVSGGVDNVTMGVLYALVSGMLVCIAVKELMPGAFKFGPKVFTKSFFAGFFLMAISVVLLKFMGSS</sequence>
<protein>
    <recommendedName>
        <fullName evidence="9">Zinc/iron permease</fullName>
    </recommendedName>
</protein>
<evidence type="ECO:0000256" key="6">
    <source>
        <dbReference type="SAM" id="SignalP"/>
    </source>
</evidence>
<feature type="transmembrane region" description="Helical" evidence="5">
    <location>
        <begin position="253"/>
        <end position="271"/>
    </location>
</feature>
<reference evidence="7 8" key="1">
    <citation type="journal article" date="2018" name="J. Invertebr. Pathol.">
        <title>New genotyping method for the causative agent of crayfish plague (Aphanomyces astaci) based on whole genome data.</title>
        <authorList>
            <person name="Minardi D."/>
            <person name="Studholme D.J."/>
            <person name="van der Giezen M."/>
            <person name="Pretto T."/>
            <person name="Oidtmann B."/>
        </authorList>
    </citation>
    <scope>NUCLEOTIDE SEQUENCE [LARGE SCALE GENOMIC DNA]</scope>
    <source>
        <strain evidence="7 8">KB13</strain>
    </source>
</reference>
<evidence type="ECO:0000256" key="5">
    <source>
        <dbReference type="SAM" id="Phobius"/>
    </source>
</evidence>
<feature type="chain" id="PRO_5040971948" description="Zinc/iron permease" evidence="6">
    <location>
        <begin position="21"/>
        <end position="307"/>
    </location>
</feature>
<dbReference type="Pfam" id="PF02535">
    <property type="entry name" value="Zip"/>
    <property type="match status" value="1"/>
</dbReference>
<evidence type="ECO:0000313" key="8">
    <source>
        <dbReference type="Proteomes" id="UP000275652"/>
    </source>
</evidence>
<evidence type="ECO:0008006" key="9">
    <source>
        <dbReference type="Google" id="ProtNLM"/>
    </source>
</evidence>
<dbReference type="GO" id="GO:0005886">
    <property type="term" value="C:plasma membrane"/>
    <property type="evidence" value="ECO:0007669"/>
    <property type="project" value="TreeGrafter"/>
</dbReference>
<keyword evidence="6" id="KW-0732">Signal</keyword>
<accession>A0A9X8E9J2</accession>
<feature type="transmembrane region" description="Helical" evidence="5">
    <location>
        <begin position="283"/>
        <end position="304"/>
    </location>
</feature>
<dbReference type="InterPro" id="IPR003689">
    <property type="entry name" value="ZIP"/>
</dbReference>
<feature type="transmembrane region" description="Helical" evidence="5">
    <location>
        <begin position="178"/>
        <end position="201"/>
    </location>
</feature>
<feature type="transmembrane region" description="Helical" evidence="5">
    <location>
        <begin position="65"/>
        <end position="87"/>
    </location>
</feature>